<evidence type="ECO:0000313" key="2">
    <source>
        <dbReference type="EMBL" id="KAG0251202.1"/>
    </source>
</evidence>
<comment type="caution">
    <text evidence="2">The sequence shown here is derived from an EMBL/GenBank/DDBJ whole genome shotgun (WGS) entry which is preliminary data.</text>
</comment>
<organism evidence="2 3">
    <name type="scientific">Linnemannia exigua</name>
    <dbReference type="NCBI Taxonomy" id="604196"/>
    <lineage>
        <taxon>Eukaryota</taxon>
        <taxon>Fungi</taxon>
        <taxon>Fungi incertae sedis</taxon>
        <taxon>Mucoromycota</taxon>
        <taxon>Mortierellomycotina</taxon>
        <taxon>Mortierellomycetes</taxon>
        <taxon>Mortierellales</taxon>
        <taxon>Mortierellaceae</taxon>
        <taxon>Linnemannia</taxon>
    </lineage>
</organism>
<feature type="region of interest" description="Disordered" evidence="1">
    <location>
        <begin position="1"/>
        <end position="94"/>
    </location>
</feature>
<dbReference type="Proteomes" id="UP001194580">
    <property type="component" value="Unassembled WGS sequence"/>
</dbReference>
<keyword evidence="3" id="KW-1185">Reference proteome</keyword>
<proteinExistence type="predicted"/>
<evidence type="ECO:0000313" key="3">
    <source>
        <dbReference type="Proteomes" id="UP001194580"/>
    </source>
</evidence>
<evidence type="ECO:0000256" key="1">
    <source>
        <dbReference type="SAM" id="MobiDB-lite"/>
    </source>
</evidence>
<reference evidence="2" key="1">
    <citation type="journal article" date="2020" name="Fungal Divers.">
        <title>Resolving the Mortierellaceae phylogeny through synthesis of multi-gene phylogenetics and phylogenomics.</title>
        <authorList>
            <person name="Vandepol N."/>
            <person name="Liber J."/>
            <person name="Desiro A."/>
            <person name="Na H."/>
            <person name="Kennedy M."/>
            <person name="Barry K."/>
            <person name="Grigoriev I.V."/>
            <person name="Miller A.N."/>
            <person name="O'Donnell K."/>
            <person name="Stajich J.E."/>
            <person name="Bonito G."/>
        </authorList>
    </citation>
    <scope>NUCLEOTIDE SEQUENCE</scope>
    <source>
        <strain evidence="2">NRRL 28262</strain>
    </source>
</reference>
<dbReference type="AlphaFoldDB" id="A0AAD4GZL2"/>
<sequence>MQRCSDSLDRENPKRPRYHDNPQQLDLQKQSDPEERVRGLRDLCLNSPSPDIYVEPRGYEKELRDGKLPEDTSLDAPDHPSRPLMNIAEEFLDG</sequence>
<feature type="compositionally biased region" description="Basic and acidic residues" evidence="1">
    <location>
        <begin position="29"/>
        <end position="41"/>
    </location>
</feature>
<dbReference type="EMBL" id="JAAAIL010003319">
    <property type="protein sequence ID" value="KAG0251202.1"/>
    <property type="molecule type" value="Genomic_DNA"/>
</dbReference>
<feature type="compositionally biased region" description="Basic and acidic residues" evidence="1">
    <location>
        <begin position="57"/>
        <end position="81"/>
    </location>
</feature>
<gene>
    <name evidence="2" type="ORF">BGZ95_006960</name>
</gene>
<protein>
    <submittedName>
        <fullName evidence="2">Uncharacterized protein</fullName>
    </submittedName>
</protein>
<feature type="compositionally biased region" description="Basic and acidic residues" evidence="1">
    <location>
        <begin position="1"/>
        <end position="20"/>
    </location>
</feature>
<name>A0AAD4GZL2_9FUNG</name>
<accession>A0AAD4GZL2</accession>
<feature type="non-terminal residue" evidence="2">
    <location>
        <position position="94"/>
    </location>
</feature>